<evidence type="ECO:0000256" key="6">
    <source>
        <dbReference type="ARBA" id="ARBA00023136"/>
    </source>
</evidence>
<feature type="domain" description="Mechanosensitive ion channel MscS C-terminal" evidence="9">
    <location>
        <begin position="256"/>
        <end position="339"/>
    </location>
</feature>
<accession>A0A484HJ79</accession>
<protein>
    <recommendedName>
        <fullName evidence="12">Mechanosensitive ion channel protein MscS</fullName>
    </recommendedName>
</protein>
<sequence>MPFDAFFKTPVFGAAPAEAAAALVAGAAVFLILKKTFALAERRMENRETSRLKKRVFKAVRALLLVAAVFLPLIHTARLFSWAFFEKALLALFILSATHPAYRLLDAILDRVEKRIIRRTETHIDDAVFAVLNKLLGAFFFSMAVIASLDILGVNVMPFIAGAGIVGIAIGFAAKDTLSNLIAGILLIIDRPFEVGDRIEVWASPPGSSSWGDVVHIGLRATRIKTTDNIVIIIPNNEIMKRDIVNYTILSRLIRIRVDVGISYDSDIAMAKEIVLNAATSAEGVMADPAPRVFAKGFGDSSIDIQAIVWIDDARKKMDATSFIIENIKKEFDKQGIEIPYPKRDVTLIRPPGSSPVE</sequence>
<dbReference type="InterPro" id="IPR049278">
    <property type="entry name" value="MS_channel_C"/>
</dbReference>
<keyword evidence="6 7" id="KW-0472">Membrane</keyword>
<keyword evidence="4 7" id="KW-0812">Transmembrane</keyword>
<feature type="transmembrane region" description="Helical" evidence="7">
    <location>
        <begin position="20"/>
        <end position="40"/>
    </location>
</feature>
<comment type="similarity">
    <text evidence="2">Belongs to the MscS (TC 1.A.23) family.</text>
</comment>
<evidence type="ECO:0000256" key="2">
    <source>
        <dbReference type="ARBA" id="ARBA00008017"/>
    </source>
</evidence>
<keyword evidence="5 7" id="KW-1133">Transmembrane helix</keyword>
<dbReference type="Gene3D" id="2.30.30.60">
    <property type="match status" value="1"/>
</dbReference>
<gene>
    <name evidence="11" type="ORF">EPICR_70084</name>
</gene>
<name>A0A484HJ79_9BACT</name>
<dbReference type="SUPFAM" id="SSF82689">
    <property type="entry name" value="Mechanosensitive channel protein MscS (YggB), C-terminal domain"/>
    <property type="match status" value="1"/>
</dbReference>
<evidence type="ECO:0000256" key="1">
    <source>
        <dbReference type="ARBA" id="ARBA00004651"/>
    </source>
</evidence>
<dbReference type="Gene3D" id="3.30.70.100">
    <property type="match status" value="1"/>
</dbReference>
<dbReference type="PANTHER" id="PTHR30221">
    <property type="entry name" value="SMALL-CONDUCTANCE MECHANOSENSITIVE CHANNEL"/>
    <property type="match status" value="1"/>
</dbReference>
<dbReference type="EMBL" id="CAACVI010000050">
    <property type="protein sequence ID" value="VEN75242.1"/>
    <property type="molecule type" value="Genomic_DNA"/>
</dbReference>
<evidence type="ECO:0000256" key="3">
    <source>
        <dbReference type="ARBA" id="ARBA00022475"/>
    </source>
</evidence>
<dbReference type="Pfam" id="PF21082">
    <property type="entry name" value="MS_channel_3rd"/>
    <property type="match status" value="1"/>
</dbReference>
<evidence type="ECO:0008006" key="12">
    <source>
        <dbReference type="Google" id="ProtNLM"/>
    </source>
</evidence>
<dbReference type="Pfam" id="PF00924">
    <property type="entry name" value="MS_channel_2nd"/>
    <property type="match status" value="1"/>
</dbReference>
<evidence type="ECO:0000259" key="9">
    <source>
        <dbReference type="Pfam" id="PF21082"/>
    </source>
</evidence>
<feature type="domain" description="Mechanosensitive ion channel transmembrane helices 2/3" evidence="10">
    <location>
        <begin position="141"/>
        <end position="175"/>
    </location>
</feature>
<dbReference type="PANTHER" id="PTHR30221:SF20">
    <property type="entry name" value="SMALL-CONDUCTANCE MECHANOSENSITIVE CHANNEL"/>
    <property type="match status" value="1"/>
</dbReference>
<dbReference type="GO" id="GO:0008381">
    <property type="term" value="F:mechanosensitive monoatomic ion channel activity"/>
    <property type="evidence" value="ECO:0007669"/>
    <property type="project" value="InterPro"/>
</dbReference>
<dbReference type="InterPro" id="IPR011014">
    <property type="entry name" value="MscS_channel_TM-2"/>
</dbReference>
<feature type="transmembrane region" description="Helical" evidence="7">
    <location>
        <begin position="60"/>
        <end position="82"/>
    </location>
</feature>
<reference evidence="11" key="1">
    <citation type="submission" date="2019-01" db="EMBL/GenBank/DDBJ databases">
        <authorList>
            <consortium name="Genoscope - CEA"/>
            <person name="William W."/>
        </authorList>
    </citation>
    <scope>NUCLEOTIDE SEQUENCE</scope>
    <source>
        <strain evidence="11">CR-1</strain>
    </source>
</reference>
<dbReference type="InterPro" id="IPR049142">
    <property type="entry name" value="MS_channel_1st"/>
</dbReference>
<feature type="domain" description="Mechanosensitive ion channel MscS" evidence="8">
    <location>
        <begin position="176"/>
        <end position="248"/>
    </location>
</feature>
<dbReference type="GO" id="GO:0005886">
    <property type="term" value="C:plasma membrane"/>
    <property type="evidence" value="ECO:0007669"/>
    <property type="project" value="UniProtKB-SubCell"/>
</dbReference>
<evidence type="ECO:0000259" key="8">
    <source>
        <dbReference type="Pfam" id="PF00924"/>
    </source>
</evidence>
<dbReference type="InterPro" id="IPR011066">
    <property type="entry name" value="MscS_channel_C_sf"/>
</dbReference>
<feature type="transmembrane region" description="Helical" evidence="7">
    <location>
        <begin position="126"/>
        <end position="149"/>
    </location>
</feature>
<organism evidence="11">
    <name type="scientific">uncultured Desulfobacteraceae bacterium</name>
    <dbReference type="NCBI Taxonomy" id="218296"/>
    <lineage>
        <taxon>Bacteria</taxon>
        <taxon>Pseudomonadati</taxon>
        <taxon>Thermodesulfobacteriota</taxon>
        <taxon>Desulfobacteria</taxon>
        <taxon>Desulfobacterales</taxon>
        <taxon>Desulfobacteraceae</taxon>
        <taxon>environmental samples</taxon>
    </lineage>
</organism>
<evidence type="ECO:0000313" key="11">
    <source>
        <dbReference type="EMBL" id="VEN75242.1"/>
    </source>
</evidence>
<dbReference type="InterPro" id="IPR006685">
    <property type="entry name" value="MscS_channel_2nd"/>
</dbReference>
<evidence type="ECO:0000256" key="5">
    <source>
        <dbReference type="ARBA" id="ARBA00022989"/>
    </source>
</evidence>
<dbReference type="Gene3D" id="1.10.287.1260">
    <property type="match status" value="1"/>
</dbReference>
<dbReference type="InterPro" id="IPR010920">
    <property type="entry name" value="LSM_dom_sf"/>
</dbReference>
<dbReference type="Pfam" id="PF21088">
    <property type="entry name" value="MS_channel_1st"/>
    <property type="match status" value="1"/>
</dbReference>
<feature type="transmembrane region" description="Helical" evidence="7">
    <location>
        <begin position="155"/>
        <end position="174"/>
    </location>
</feature>
<dbReference type="SUPFAM" id="SSF82861">
    <property type="entry name" value="Mechanosensitive channel protein MscS (YggB), transmembrane region"/>
    <property type="match status" value="1"/>
</dbReference>
<dbReference type="AlphaFoldDB" id="A0A484HJ79"/>
<proteinExistence type="inferred from homology"/>
<evidence type="ECO:0000256" key="4">
    <source>
        <dbReference type="ARBA" id="ARBA00022692"/>
    </source>
</evidence>
<dbReference type="InterPro" id="IPR045275">
    <property type="entry name" value="MscS_archaea/bacteria_type"/>
</dbReference>
<dbReference type="SUPFAM" id="SSF50182">
    <property type="entry name" value="Sm-like ribonucleoproteins"/>
    <property type="match status" value="1"/>
</dbReference>
<evidence type="ECO:0000256" key="7">
    <source>
        <dbReference type="SAM" id="Phobius"/>
    </source>
</evidence>
<dbReference type="InterPro" id="IPR023408">
    <property type="entry name" value="MscS_beta-dom_sf"/>
</dbReference>
<keyword evidence="3" id="KW-1003">Cell membrane</keyword>
<evidence type="ECO:0000259" key="10">
    <source>
        <dbReference type="Pfam" id="PF21088"/>
    </source>
</evidence>
<comment type="subcellular location">
    <subcellularLocation>
        <location evidence="1">Cell membrane</location>
        <topology evidence="1">Multi-pass membrane protein</topology>
    </subcellularLocation>
</comment>